<evidence type="ECO:0000313" key="6">
    <source>
        <dbReference type="EMBL" id="KAJ6803466.1"/>
    </source>
</evidence>
<accession>A0AAX6EHH7</accession>
<dbReference type="AlphaFoldDB" id="A0AAX6EHH7"/>
<evidence type="ECO:0000256" key="3">
    <source>
        <dbReference type="ARBA" id="ARBA00023284"/>
    </source>
</evidence>
<dbReference type="FunFam" id="3.40.30.10:FF:000245">
    <property type="entry name" value="Thioredoxin"/>
    <property type="match status" value="1"/>
</dbReference>
<protein>
    <submittedName>
        <fullName evidence="6">Thioredoxin-like 3-2, chloroplastic isoform X1</fullName>
    </submittedName>
</protein>
<dbReference type="EMBL" id="JANAVB010036420">
    <property type="protein sequence ID" value="KAJ6803466.1"/>
    <property type="molecule type" value="Genomic_DNA"/>
</dbReference>
<dbReference type="PANTHER" id="PTHR47192:SF4">
    <property type="entry name" value="THIOREDOXIN-LIKE 3-2, CHLOROPLASTIC"/>
    <property type="match status" value="1"/>
</dbReference>
<keyword evidence="7" id="KW-1185">Reference proteome</keyword>
<evidence type="ECO:0000256" key="1">
    <source>
        <dbReference type="ARBA" id="ARBA00022982"/>
    </source>
</evidence>
<keyword evidence="1" id="KW-0249">Electron transport</keyword>
<keyword evidence="1" id="KW-0813">Transport</keyword>
<evidence type="ECO:0000256" key="4">
    <source>
        <dbReference type="SAM" id="MobiDB-lite"/>
    </source>
</evidence>
<evidence type="ECO:0000259" key="5">
    <source>
        <dbReference type="Pfam" id="PF00085"/>
    </source>
</evidence>
<feature type="domain" description="Thioredoxin" evidence="5">
    <location>
        <begin position="95"/>
        <end position="156"/>
    </location>
</feature>
<dbReference type="Pfam" id="PF00085">
    <property type="entry name" value="Thioredoxin"/>
    <property type="match status" value="1"/>
</dbReference>
<gene>
    <name evidence="6" type="ORF">M6B38_188260</name>
</gene>
<feature type="region of interest" description="Disordered" evidence="4">
    <location>
        <begin position="60"/>
        <end position="86"/>
    </location>
</feature>
<reference evidence="6" key="1">
    <citation type="journal article" date="2023" name="GigaByte">
        <title>Genome assembly of the bearded iris, Iris pallida Lam.</title>
        <authorList>
            <person name="Bruccoleri R.E."/>
            <person name="Oakeley E.J."/>
            <person name="Faust A.M.E."/>
            <person name="Altorfer M."/>
            <person name="Dessus-Babus S."/>
            <person name="Burckhardt D."/>
            <person name="Oertli M."/>
            <person name="Naumann U."/>
            <person name="Petersen F."/>
            <person name="Wong J."/>
        </authorList>
    </citation>
    <scope>NUCLEOTIDE SEQUENCE</scope>
    <source>
        <strain evidence="6">GSM-AAB239-AS_SAM_17_03QT</strain>
    </source>
</reference>
<dbReference type="PANTHER" id="PTHR47192">
    <property type="entry name" value="THIOREDOXIN-LIKE 3-2, CHLOROPLASTIC"/>
    <property type="match status" value="1"/>
</dbReference>
<dbReference type="Gene3D" id="3.40.30.10">
    <property type="entry name" value="Glutaredoxin"/>
    <property type="match status" value="1"/>
</dbReference>
<dbReference type="SUPFAM" id="SSF52833">
    <property type="entry name" value="Thioredoxin-like"/>
    <property type="match status" value="1"/>
</dbReference>
<evidence type="ECO:0000313" key="7">
    <source>
        <dbReference type="Proteomes" id="UP001140949"/>
    </source>
</evidence>
<evidence type="ECO:0000256" key="2">
    <source>
        <dbReference type="ARBA" id="ARBA00023157"/>
    </source>
</evidence>
<dbReference type="InterPro" id="IPR013766">
    <property type="entry name" value="Thioredoxin_domain"/>
</dbReference>
<keyword evidence="2" id="KW-1015">Disulfide bond</keyword>
<dbReference type="InterPro" id="IPR044253">
    <property type="entry name" value="WCRKC1/2"/>
</dbReference>
<dbReference type="CDD" id="cd02947">
    <property type="entry name" value="TRX_family"/>
    <property type="match status" value="1"/>
</dbReference>
<dbReference type="Proteomes" id="UP001140949">
    <property type="component" value="Unassembled WGS sequence"/>
</dbReference>
<organism evidence="6 7">
    <name type="scientific">Iris pallida</name>
    <name type="common">Sweet iris</name>
    <dbReference type="NCBI Taxonomy" id="29817"/>
    <lineage>
        <taxon>Eukaryota</taxon>
        <taxon>Viridiplantae</taxon>
        <taxon>Streptophyta</taxon>
        <taxon>Embryophyta</taxon>
        <taxon>Tracheophyta</taxon>
        <taxon>Spermatophyta</taxon>
        <taxon>Magnoliopsida</taxon>
        <taxon>Liliopsida</taxon>
        <taxon>Asparagales</taxon>
        <taxon>Iridaceae</taxon>
        <taxon>Iridoideae</taxon>
        <taxon>Irideae</taxon>
        <taxon>Iris</taxon>
    </lineage>
</organism>
<feature type="compositionally biased region" description="Gly residues" evidence="4">
    <location>
        <begin position="72"/>
        <end position="83"/>
    </location>
</feature>
<keyword evidence="3" id="KW-0676">Redox-active center</keyword>
<comment type="caution">
    <text evidence="6">The sequence shown here is derived from an EMBL/GenBank/DDBJ whole genome shotgun (WGS) entry which is preliminary data.</text>
</comment>
<dbReference type="GO" id="GO:0009570">
    <property type="term" value="C:chloroplast stroma"/>
    <property type="evidence" value="ECO:0007669"/>
    <property type="project" value="InterPro"/>
</dbReference>
<proteinExistence type="predicted"/>
<reference evidence="6" key="2">
    <citation type="submission" date="2023-04" db="EMBL/GenBank/DDBJ databases">
        <authorList>
            <person name="Bruccoleri R.E."/>
            <person name="Oakeley E.J."/>
            <person name="Faust A.-M."/>
            <person name="Dessus-Babus S."/>
            <person name="Altorfer M."/>
            <person name="Burckhardt D."/>
            <person name="Oertli M."/>
            <person name="Naumann U."/>
            <person name="Petersen F."/>
            <person name="Wong J."/>
        </authorList>
    </citation>
    <scope>NUCLEOTIDE SEQUENCE</scope>
    <source>
        <strain evidence="6">GSM-AAB239-AS_SAM_17_03QT</strain>
        <tissue evidence="6">Leaf</tissue>
    </source>
</reference>
<name>A0AAX6EHH7_IRIPA</name>
<dbReference type="InterPro" id="IPR036249">
    <property type="entry name" value="Thioredoxin-like_sf"/>
</dbReference>
<sequence length="219" mass="24425">MTAALLSPSVRLFSRASRRIPLSSRPHQTLTLITFPSSSSVPTVSRKLIAQSAARSGVEKASSEDELVGADDAGGGRRGGAGGEEPTSIELVPIASEEQFNRVVAEAQQLEESIVILWMANWCRKCIYLKPKLEKLAVDYYPRIRFYCVDVNSVPQKLVNRAGVTLRLTNVNCTWDVKTEQKMPTIQLWRDSQKQAEVLGGHKAWLVIDDIRRMIEDDE</sequence>